<protein>
    <submittedName>
        <fullName evidence="3">Serine phosphatase RsbU, regulator of sigma subunit</fullName>
    </submittedName>
</protein>
<dbReference type="RefSeq" id="WP_176762883.1">
    <property type="nucleotide sequence ID" value="NZ_FNHQ01000008.1"/>
</dbReference>
<name>A0A1G9U235_9FIRM</name>
<dbReference type="AlphaFoldDB" id="A0A1G9U235"/>
<dbReference type="SMART" id="SM00331">
    <property type="entry name" value="PP2C_SIG"/>
    <property type="match status" value="1"/>
</dbReference>
<evidence type="ECO:0000256" key="1">
    <source>
        <dbReference type="ARBA" id="ARBA00022801"/>
    </source>
</evidence>
<dbReference type="EMBL" id="FNHQ01000008">
    <property type="protein sequence ID" value="SDM53931.1"/>
    <property type="molecule type" value="Genomic_DNA"/>
</dbReference>
<keyword evidence="1" id="KW-0378">Hydrolase</keyword>
<keyword evidence="4" id="KW-1185">Reference proteome</keyword>
<dbReference type="Gene3D" id="3.60.40.10">
    <property type="entry name" value="PPM-type phosphatase domain"/>
    <property type="match status" value="1"/>
</dbReference>
<dbReference type="PANTHER" id="PTHR43156:SF9">
    <property type="entry name" value="HAMP DOMAIN-CONTAINING PROTEIN"/>
    <property type="match status" value="1"/>
</dbReference>
<organism evidence="3 4">
    <name type="scientific">Megasphaera paucivorans</name>
    <dbReference type="NCBI Taxonomy" id="349095"/>
    <lineage>
        <taxon>Bacteria</taxon>
        <taxon>Bacillati</taxon>
        <taxon>Bacillota</taxon>
        <taxon>Negativicutes</taxon>
        <taxon>Veillonellales</taxon>
        <taxon>Veillonellaceae</taxon>
        <taxon>Megasphaera</taxon>
    </lineage>
</organism>
<dbReference type="InterPro" id="IPR052016">
    <property type="entry name" value="Bact_Sigma-Reg"/>
</dbReference>
<evidence type="ECO:0000313" key="4">
    <source>
        <dbReference type="Proteomes" id="UP000199309"/>
    </source>
</evidence>
<dbReference type="Gene3D" id="3.30.450.20">
    <property type="entry name" value="PAS domain"/>
    <property type="match status" value="1"/>
</dbReference>
<dbReference type="GO" id="GO:0016791">
    <property type="term" value="F:phosphatase activity"/>
    <property type="evidence" value="ECO:0007669"/>
    <property type="project" value="TreeGrafter"/>
</dbReference>
<dbReference type="InterPro" id="IPR036457">
    <property type="entry name" value="PPM-type-like_dom_sf"/>
</dbReference>
<dbReference type="PANTHER" id="PTHR43156">
    <property type="entry name" value="STAGE II SPORULATION PROTEIN E-RELATED"/>
    <property type="match status" value="1"/>
</dbReference>
<dbReference type="PROSITE" id="PS51257">
    <property type="entry name" value="PROKAR_LIPOPROTEIN"/>
    <property type="match status" value="1"/>
</dbReference>
<evidence type="ECO:0000259" key="2">
    <source>
        <dbReference type="SMART" id="SM00331"/>
    </source>
</evidence>
<evidence type="ECO:0000313" key="3">
    <source>
        <dbReference type="EMBL" id="SDM53931.1"/>
    </source>
</evidence>
<reference evidence="3 4" key="1">
    <citation type="submission" date="2016-10" db="EMBL/GenBank/DDBJ databases">
        <authorList>
            <person name="de Groot N.N."/>
        </authorList>
    </citation>
    <scope>NUCLEOTIDE SEQUENCE [LARGE SCALE GENOMIC DNA]</scope>
    <source>
        <strain evidence="3 4">DSM 16981</strain>
    </source>
</reference>
<proteinExistence type="predicted"/>
<sequence length="617" mass="70673">MFFRTDKENKENKEKDKLLVFDHHSNTVIIIGCVLLAVALLIAYITSAMIINETTFYESKRYKFPDQAKNTGSIVEKNIDEAADVSLMMAHDPLIIHWLTTGEHDDFADSYISQRMDHVTKYMKYDDVFLISAQTLRSWDYHDGTFRAQRIDIANHPVDRQIFSFLQQNRDYAVNIENNNKTAVIQINAAIKENNTILGVTGVKISAAQIMQKLIDADANKTCDVWLINNKGDICFSTSTEYLNHSLQQYLPESVVTDIEQDTGKKDFEISKYNNEAESQIYDIAYKPVKNTNWKLVVRVPRSTSIEPLMNIKRIITISYVFIFLCTSLLFYLITHQIVNPRKRAMQLNRRLENVITDRTQKLQEKNIKLQDGMEYAQLIQQAVLPSSSEIARYLKDFFVIFEPKESVGGDFYWLRNYDDGILLAVGDCTGHGVSGALMATAVNAMFNHITENICHDDPAIILNELARAFRQSFSSDNDKFVSTGFEIAILFLTKKQHVLFAGADMPLYYYNGTQVSEIKGDKMAVDCKPIKTKKLFSNQVITCCPGNAFYIITDGYHEQPGGKQHLPYGKQRLLALLGELVKMPVDLQRKQIMDTFHEYMGNERRRDDITVFGFKI</sequence>
<dbReference type="Proteomes" id="UP000199309">
    <property type="component" value="Unassembled WGS sequence"/>
</dbReference>
<dbReference type="Pfam" id="PF07228">
    <property type="entry name" value="SpoIIE"/>
    <property type="match status" value="1"/>
</dbReference>
<accession>A0A1G9U235</accession>
<feature type="domain" description="PPM-type phosphatase" evidence="2">
    <location>
        <begin position="393"/>
        <end position="617"/>
    </location>
</feature>
<gene>
    <name evidence="3" type="ORF">SAMN05660299_01086</name>
</gene>
<dbReference type="InterPro" id="IPR001932">
    <property type="entry name" value="PPM-type_phosphatase-like_dom"/>
</dbReference>
<dbReference type="STRING" id="349095.SAMN05660299_01086"/>